<keyword evidence="2" id="KW-1185">Reference proteome</keyword>
<sequence>MTVESATESTYFAPLVLKPKLVFSATCSAVEIFFQCDYFPGYVSFPDVKVEYLRITKISTALDGLCLRQFAPLAANISYCSLNSDVDPSSVAMLEPLFGWTTMALAEIRFSYTLGKKIRKRYFHVGTLDAVAAALKKCPGGPRISWYLNVEAGSARKERELVKLTALLQAGLPHTHEQGRLYVQNPLLADMPQLNCVEVWIRALIFKRVKPSAITALIRSVYEPAEAGRKWREVAGVRTPTLCRVSIQSNPIQLRPYPLYPSGALEPFRGLPRPIWAIAAPPRASAKRASSLGTRGSFRPCLTLVPRGALMVTLPELPAVALTIFGDRTPCREEIWYEQGKSQLDIQPEYTGVQRAGGKTGIDAEAVFQYREDI</sequence>
<accession>A0AAD6YD73</accession>
<dbReference type="EMBL" id="JARJCW010000018">
    <property type="protein sequence ID" value="KAJ7214858.1"/>
    <property type="molecule type" value="Genomic_DNA"/>
</dbReference>
<dbReference type="AlphaFoldDB" id="A0AAD6YD73"/>
<evidence type="ECO:0000313" key="1">
    <source>
        <dbReference type="EMBL" id="KAJ7214858.1"/>
    </source>
</evidence>
<organism evidence="1 2">
    <name type="scientific">Mycena pura</name>
    <dbReference type="NCBI Taxonomy" id="153505"/>
    <lineage>
        <taxon>Eukaryota</taxon>
        <taxon>Fungi</taxon>
        <taxon>Dikarya</taxon>
        <taxon>Basidiomycota</taxon>
        <taxon>Agaricomycotina</taxon>
        <taxon>Agaricomycetes</taxon>
        <taxon>Agaricomycetidae</taxon>
        <taxon>Agaricales</taxon>
        <taxon>Marasmiineae</taxon>
        <taxon>Mycenaceae</taxon>
        <taxon>Mycena</taxon>
    </lineage>
</organism>
<comment type="caution">
    <text evidence="1">The sequence shown here is derived from an EMBL/GenBank/DDBJ whole genome shotgun (WGS) entry which is preliminary data.</text>
</comment>
<proteinExistence type="predicted"/>
<protein>
    <submittedName>
        <fullName evidence="1">Uncharacterized protein</fullName>
    </submittedName>
</protein>
<gene>
    <name evidence="1" type="ORF">GGX14DRAFT_392123</name>
</gene>
<dbReference type="Proteomes" id="UP001219525">
    <property type="component" value="Unassembled WGS sequence"/>
</dbReference>
<reference evidence="1" key="1">
    <citation type="submission" date="2023-03" db="EMBL/GenBank/DDBJ databases">
        <title>Massive genome expansion in bonnet fungi (Mycena s.s.) driven by repeated elements and novel gene families across ecological guilds.</title>
        <authorList>
            <consortium name="Lawrence Berkeley National Laboratory"/>
            <person name="Harder C.B."/>
            <person name="Miyauchi S."/>
            <person name="Viragh M."/>
            <person name="Kuo A."/>
            <person name="Thoen E."/>
            <person name="Andreopoulos B."/>
            <person name="Lu D."/>
            <person name="Skrede I."/>
            <person name="Drula E."/>
            <person name="Henrissat B."/>
            <person name="Morin E."/>
            <person name="Kohler A."/>
            <person name="Barry K."/>
            <person name="LaButti K."/>
            <person name="Morin E."/>
            <person name="Salamov A."/>
            <person name="Lipzen A."/>
            <person name="Mereny Z."/>
            <person name="Hegedus B."/>
            <person name="Baldrian P."/>
            <person name="Stursova M."/>
            <person name="Weitz H."/>
            <person name="Taylor A."/>
            <person name="Grigoriev I.V."/>
            <person name="Nagy L.G."/>
            <person name="Martin F."/>
            <person name="Kauserud H."/>
        </authorList>
    </citation>
    <scope>NUCLEOTIDE SEQUENCE</scope>
    <source>
        <strain evidence="1">9144</strain>
    </source>
</reference>
<evidence type="ECO:0000313" key="2">
    <source>
        <dbReference type="Proteomes" id="UP001219525"/>
    </source>
</evidence>
<name>A0AAD6YD73_9AGAR</name>